<protein>
    <recommendedName>
        <fullName evidence="5">DUF2520 domain-containing protein</fullName>
    </recommendedName>
</protein>
<dbReference type="PANTHER" id="PTHR40459">
    <property type="entry name" value="CONSERVED HYPOTHETICAL ALANINE AND LEUCINE RICH PROTEIN"/>
    <property type="match status" value="1"/>
</dbReference>
<dbReference type="PANTHER" id="PTHR40459:SF1">
    <property type="entry name" value="CONSERVED HYPOTHETICAL ALANINE AND LEUCINE RICH PROTEIN"/>
    <property type="match status" value="1"/>
</dbReference>
<dbReference type="SUPFAM" id="SSF51735">
    <property type="entry name" value="NAD(P)-binding Rossmann-fold domains"/>
    <property type="match status" value="1"/>
</dbReference>
<keyword evidence="4" id="KW-1185">Reference proteome</keyword>
<evidence type="ECO:0000259" key="2">
    <source>
        <dbReference type="Pfam" id="PF10728"/>
    </source>
</evidence>
<dbReference type="InterPro" id="IPR018931">
    <property type="entry name" value="DUF2520"/>
</dbReference>
<name>A0ABM8I7Z0_9BACE</name>
<sequence>MEANKIVFIGSGNLATNLAKAFFDRQIKISQIYSRTEESARLLAEAVGADYTTSLAQVITDADIYIVALKDDVVAQLMPQIIAGKEGALMVHTSGSLPLSIWPDSVKRKGVFYPLQTFSKQRKVEFDSIPVFIECNNPDDNSLLKELAACITNQVCELSSEKRRQLHLAAVFACNFTNHMYALAEKILKQYNIPFDYILPLIEETEKKVHYLSPHQAQTGPAVRYDEKVINKHLELLSGEPEMQEIYQLLSKSIHRL</sequence>
<evidence type="ECO:0000313" key="3">
    <source>
        <dbReference type="EMBL" id="BEG98206.1"/>
    </source>
</evidence>
<organism evidence="3 4">
    <name type="scientific">Bacteroides sedimenti</name>
    <dbReference type="NCBI Taxonomy" id="2136147"/>
    <lineage>
        <taxon>Bacteria</taxon>
        <taxon>Pseudomonadati</taxon>
        <taxon>Bacteroidota</taxon>
        <taxon>Bacteroidia</taxon>
        <taxon>Bacteroidales</taxon>
        <taxon>Bacteroidaceae</taxon>
        <taxon>Bacteroides</taxon>
    </lineage>
</organism>
<feature type="domain" description="DUF2520" evidence="2">
    <location>
        <begin position="129"/>
        <end position="254"/>
    </location>
</feature>
<dbReference type="InterPro" id="IPR008927">
    <property type="entry name" value="6-PGluconate_DH-like_C_sf"/>
</dbReference>
<dbReference type="Gene3D" id="3.40.50.720">
    <property type="entry name" value="NAD(P)-binding Rossmann-like Domain"/>
    <property type="match status" value="1"/>
</dbReference>
<dbReference type="Pfam" id="PF10728">
    <property type="entry name" value="DUF2520"/>
    <property type="match status" value="1"/>
</dbReference>
<evidence type="ECO:0000313" key="4">
    <source>
        <dbReference type="Proteomes" id="UP001496674"/>
    </source>
</evidence>
<dbReference type="Gene3D" id="1.10.1040.20">
    <property type="entry name" value="ProC-like, C-terminal domain"/>
    <property type="match status" value="1"/>
</dbReference>
<dbReference type="Proteomes" id="UP001496674">
    <property type="component" value="Chromosome"/>
</dbReference>
<evidence type="ECO:0000259" key="1">
    <source>
        <dbReference type="Pfam" id="PF03807"/>
    </source>
</evidence>
<reference evidence="3 4" key="1">
    <citation type="submission" date="2023-04" db="EMBL/GenBank/DDBJ databases">
        <title>Draft genome sequence of acteroides sedimenti strain YN3PY1.</title>
        <authorList>
            <person name="Yoshida N."/>
        </authorList>
    </citation>
    <scope>NUCLEOTIDE SEQUENCE [LARGE SCALE GENOMIC DNA]</scope>
    <source>
        <strain evidence="3 4">YN3PY1</strain>
    </source>
</reference>
<accession>A0ABM8I7Z0</accession>
<dbReference type="InterPro" id="IPR028939">
    <property type="entry name" value="P5C_Rdtase_cat_N"/>
</dbReference>
<dbReference type="InterPro" id="IPR036291">
    <property type="entry name" value="NAD(P)-bd_dom_sf"/>
</dbReference>
<evidence type="ECO:0008006" key="5">
    <source>
        <dbReference type="Google" id="ProtNLM"/>
    </source>
</evidence>
<feature type="domain" description="Pyrroline-5-carboxylate reductase catalytic N-terminal" evidence="1">
    <location>
        <begin position="5"/>
        <end position="90"/>
    </location>
</feature>
<dbReference type="InterPro" id="IPR037108">
    <property type="entry name" value="TM1727-like_C_sf"/>
</dbReference>
<proteinExistence type="predicted"/>
<dbReference type="Pfam" id="PF03807">
    <property type="entry name" value="F420_oxidored"/>
    <property type="match status" value="1"/>
</dbReference>
<dbReference type="EMBL" id="AP028055">
    <property type="protein sequence ID" value="BEG98206.1"/>
    <property type="molecule type" value="Genomic_DNA"/>
</dbReference>
<gene>
    <name evidence="3" type="ORF">BSYN_04710</name>
</gene>
<dbReference type="SUPFAM" id="SSF48179">
    <property type="entry name" value="6-phosphogluconate dehydrogenase C-terminal domain-like"/>
    <property type="match status" value="1"/>
</dbReference>